<evidence type="ECO:0000313" key="1">
    <source>
        <dbReference type="EMBL" id="KAI9908602.1"/>
    </source>
</evidence>
<dbReference type="EMBL" id="CM047587">
    <property type="protein sequence ID" value="KAI9908602.1"/>
    <property type="molecule type" value="Genomic_DNA"/>
</dbReference>
<keyword evidence="2" id="KW-1185">Reference proteome</keyword>
<evidence type="ECO:0000313" key="2">
    <source>
        <dbReference type="Proteomes" id="UP001163321"/>
    </source>
</evidence>
<comment type="caution">
    <text evidence="1">The sequence shown here is derived from an EMBL/GenBank/DDBJ whole genome shotgun (WGS) entry which is preliminary data.</text>
</comment>
<gene>
    <name evidence="1" type="ORF">PsorP6_016620</name>
</gene>
<sequence length="266" mass="29866">MDFIKAVLRLSYEGDQAVKAGQKALEQIQKLVVKTIAKYEGVPHALTLDEMAPIQAICDQLGPANCRLLIAYTNGQSGLHALCSVKKTVRLKVPDSRLELPKHVHYKHIYEDQTFSIGIFILPPGVAIPLHDHPRMSVISRVLYGSVYVKAYDLIKHHGSLRRKNSMARLRNEKHVIAPHTMVLLPDCGNLHELIGGDDIGCAFLDIITPPYSHNDGRECAYFRVVDSADADEKHFVLESYEPMNFYVIPVDYDGPQISRCPLEEL</sequence>
<proteinExistence type="predicted"/>
<name>A0ACC0VQ63_9STRA</name>
<reference evidence="1 2" key="1">
    <citation type="journal article" date="2022" name="bioRxiv">
        <title>The genome of the oomycete Peronosclerospora sorghi, a cosmopolitan pathogen of maize and sorghum, is inflated with dispersed pseudogenes.</title>
        <authorList>
            <person name="Fletcher K."/>
            <person name="Martin F."/>
            <person name="Isakeit T."/>
            <person name="Cavanaugh K."/>
            <person name="Magill C."/>
            <person name="Michelmore R."/>
        </authorList>
    </citation>
    <scope>NUCLEOTIDE SEQUENCE [LARGE SCALE GENOMIC DNA]</scope>
    <source>
        <strain evidence="1">P6</strain>
    </source>
</reference>
<protein>
    <submittedName>
        <fullName evidence="1">Uncharacterized protein</fullName>
    </submittedName>
</protein>
<accession>A0ACC0VQ63</accession>
<dbReference type="Proteomes" id="UP001163321">
    <property type="component" value="Chromosome 8"/>
</dbReference>
<organism evidence="1 2">
    <name type="scientific">Peronosclerospora sorghi</name>
    <dbReference type="NCBI Taxonomy" id="230839"/>
    <lineage>
        <taxon>Eukaryota</taxon>
        <taxon>Sar</taxon>
        <taxon>Stramenopiles</taxon>
        <taxon>Oomycota</taxon>
        <taxon>Peronosporomycetes</taxon>
        <taxon>Peronosporales</taxon>
        <taxon>Peronosporaceae</taxon>
        <taxon>Peronosclerospora</taxon>
    </lineage>
</organism>